<evidence type="ECO:0000313" key="3">
    <source>
        <dbReference type="EMBL" id="SHK14986.1"/>
    </source>
</evidence>
<name>A0A1M6Q4D5_9BACL</name>
<dbReference type="Pfam" id="PF05949">
    <property type="entry name" value="DUF881"/>
    <property type="match status" value="1"/>
</dbReference>
<proteinExistence type="inferred from homology"/>
<dbReference type="Gene3D" id="3.30.70.1880">
    <property type="entry name" value="Protein of unknown function DUF881"/>
    <property type="match status" value="1"/>
</dbReference>
<comment type="similarity">
    <text evidence="1">Belongs to the UPF0749 family.</text>
</comment>
<dbReference type="Proteomes" id="UP000184016">
    <property type="component" value="Unassembled WGS sequence"/>
</dbReference>
<keyword evidence="2" id="KW-0175">Coiled coil</keyword>
<dbReference type="STRING" id="1830138.SAMN05443507_10948"/>
<evidence type="ECO:0000313" key="4">
    <source>
        <dbReference type="Proteomes" id="UP000184016"/>
    </source>
</evidence>
<accession>A0A1M6Q4D5</accession>
<gene>
    <name evidence="3" type="ORF">SAMN05443507_10948</name>
</gene>
<sequence length="251" mass="26571">MHTRAKLALSLTAVSTVLGLMIGVQYRQTSATAALGLGYLRGTVDTHTLTELKNLKASNQAAEQELTQLNDELNQFERVSSGSDKAMTAFQQRLTDERILAGITAVEGPGISVTLSDGASNGSDVEQILTHDWNVRSVINELFTAGAEAVSINGYRVVATSGVFCSGPVVRVNNHRLGAPFTIEAIGDPETLKSALDIQGGILDVLRMQGLNVTVPQIKQKIVMSAYTGSLPGSPTYSLNEAIPSLSNNGT</sequence>
<dbReference type="EMBL" id="FRAF01000009">
    <property type="protein sequence ID" value="SHK14986.1"/>
    <property type="molecule type" value="Genomic_DNA"/>
</dbReference>
<keyword evidence="4" id="KW-1185">Reference proteome</keyword>
<feature type="coiled-coil region" evidence="2">
    <location>
        <begin position="52"/>
        <end position="79"/>
    </location>
</feature>
<dbReference type="PANTHER" id="PTHR37313">
    <property type="entry name" value="UPF0749 PROTEIN RV1825"/>
    <property type="match status" value="1"/>
</dbReference>
<dbReference type="RefSeq" id="WP_072873775.1">
    <property type="nucleotide sequence ID" value="NZ_FRAF01000009.1"/>
</dbReference>
<dbReference type="OrthoDB" id="9776196at2"/>
<evidence type="ECO:0000256" key="2">
    <source>
        <dbReference type="SAM" id="Coils"/>
    </source>
</evidence>
<evidence type="ECO:0000256" key="1">
    <source>
        <dbReference type="ARBA" id="ARBA00009108"/>
    </source>
</evidence>
<dbReference type="AlphaFoldDB" id="A0A1M6Q4D5"/>
<organism evidence="3 4">
    <name type="scientific">Alicyclobacillus tolerans</name>
    <dbReference type="NCBI Taxonomy" id="90970"/>
    <lineage>
        <taxon>Bacteria</taxon>
        <taxon>Bacillati</taxon>
        <taxon>Bacillota</taxon>
        <taxon>Bacilli</taxon>
        <taxon>Bacillales</taxon>
        <taxon>Alicyclobacillaceae</taxon>
        <taxon>Alicyclobacillus</taxon>
    </lineage>
</organism>
<protein>
    <submittedName>
        <fullName evidence="3">Uncharacterized conserved protein YlxW, UPF0749 family</fullName>
    </submittedName>
</protein>
<dbReference type="InterPro" id="IPR010273">
    <property type="entry name" value="DUF881"/>
</dbReference>
<dbReference type="PANTHER" id="PTHR37313:SF2">
    <property type="entry name" value="UPF0749 PROTEIN YLXX"/>
    <property type="match status" value="1"/>
</dbReference>
<reference evidence="4" key="1">
    <citation type="submission" date="2016-11" db="EMBL/GenBank/DDBJ databases">
        <authorList>
            <person name="Varghese N."/>
            <person name="Submissions S."/>
        </authorList>
    </citation>
    <scope>NUCLEOTIDE SEQUENCE [LARGE SCALE GENOMIC DNA]</scope>
    <source>
        <strain evidence="4">USBA-503</strain>
    </source>
</reference>